<dbReference type="EMBL" id="OVTA01000071">
    <property type="protein sequence ID" value="SPS02376.1"/>
    <property type="molecule type" value="Genomic_DNA"/>
</dbReference>
<dbReference type="AlphaFoldDB" id="A0A375JFJ0"/>
<gene>
    <name evidence="2" type="ORF">CBM2634_P90002</name>
</gene>
<sequence length="144" mass="15067">MTAPTVTFTFESSVTCLASLMHDLRGLAFGVSARIGHHGAHHQAVAVVAQRVTHVPQLAGGLALAVQLGIGIGLGLVRLVAALATLEVSAVVFVFIAAILAYKVLVACPRLNRKQSFNDAPQSCSVRRKIQRTAVGMFHGSSAV</sequence>
<feature type="transmembrane region" description="Helical" evidence="1">
    <location>
        <begin position="90"/>
        <end position="108"/>
    </location>
</feature>
<reference evidence="2 3" key="1">
    <citation type="submission" date="2018-01" db="EMBL/GenBank/DDBJ databases">
        <authorList>
            <person name="Gaut B.S."/>
            <person name="Morton B.R."/>
            <person name="Clegg M.T."/>
            <person name="Duvall M.R."/>
        </authorList>
    </citation>
    <scope>NUCLEOTIDE SEQUENCE [LARGE SCALE GENOMIC DNA]</scope>
    <source>
        <strain evidence="2">Cupriavidus taiwanensis cmp 52</strain>
    </source>
</reference>
<proteinExistence type="predicted"/>
<keyword evidence="1" id="KW-0472">Membrane</keyword>
<keyword evidence="1" id="KW-0812">Transmembrane</keyword>
<evidence type="ECO:0000313" key="3">
    <source>
        <dbReference type="Proteomes" id="UP000256805"/>
    </source>
</evidence>
<keyword evidence="1" id="KW-1133">Transmembrane helix</keyword>
<feature type="transmembrane region" description="Helical" evidence="1">
    <location>
        <begin position="61"/>
        <end position="84"/>
    </location>
</feature>
<name>A0A375JFJ0_9BURK</name>
<evidence type="ECO:0000313" key="2">
    <source>
        <dbReference type="EMBL" id="SPS02376.1"/>
    </source>
</evidence>
<organism evidence="2 3">
    <name type="scientific">Cupriavidus taiwanensis</name>
    <dbReference type="NCBI Taxonomy" id="164546"/>
    <lineage>
        <taxon>Bacteria</taxon>
        <taxon>Pseudomonadati</taxon>
        <taxon>Pseudomonadota</taxon>
        <taxon>Betaproteobacteria</taxon>
        <taxon>Burkholderiales</taxon>
        <taxon>Burkholderiaceae</taxon>
        <taxon>Cupriavidus</taxon>
    </lineage>
</organism>
<dbReference type="Proteomes" id="UP000256805">
    <property type="component" value="Unassembled WGS sequence"/>
</dbReference>
<accession>A0A375JFJ0</accession>
<protein>
    <submittedName>
        <fullName evidence="2">Uncharacterized protein</fullName>
    </submittedName>
</protein>
<evidence type="ECO:0000256" key="1">
    <source>
        <dbReference type="SAM" id="Phobius"/>
    </source>
</evidence>